<dbReference type="EMBL" id="JEMA01000364">
    <property type="protein sequence ID" value="KYF70993.1"/>
    <property type="molecule type" value="Genomic_DNA"/>
</dbReference>
<keyword evidence="2" id="KW-0472">Membrane</keyword>
<feature type="transmembrane region" description="Helical" evidence="2">
    <location>
        <begin position="18"/>
        <end position="40"/>
    </location>
</feature>
<comment type="caution">
    <text evidence="3">The sequence shown here is derived from an EMBL/GenBank/DDBJ whole genome shotgun (WGS) entry which is preliminary data.</text>
</comment>
<evidence type="ECO:0000313" key="4">
    <source>
        <dbReference type="Proteomes" id="UP000075260"/>
    </source>
</evidence>
<proteinExistence type="predicted"/>
<keyword evidence="2" id="KW-0812">Transmembrane</keyword>
<organism evidence="3 4">
    <name type="scientific">Sorangium cellulosum</name>
    <name type="common">Polyangium cellulosum</name>
    <dbReference type="NCBI Taxonomy" id="56"/>
    <lineage>
        <taxon>Bacteria</taxon>
        <taxon>Pseudomonadati</taxon>
        <taxon>Myxococcota</taxon>
        <taxon>Polyangia</taxon>
        <taxon>Polyangiales</taxon>
        <taxon>Polyangiaceae</taxon>
        <taxon>Sorangium</taxon>
    </lineage>
</organism>
<sequence>MARWIGRLNEGSLLRRTLLYVGTFVLGSLAFVGVMSLLLVSVARTVLPPRNADGSAAEATEEADSEAAAGTSKTALGKTSRSKRPRPPSPAERESAPSAPSAD</sequence>
<evidence type="ECO:0000256" key="2">
    <source>
        <dbReference type="SAM" id="Phobius"/>
    </source>
</evidence>
<keyword evidence="2" id="KW-1133">Transmembrane helix</keyword>
<name>A0A150QSM3_SORCE</name>
<evidence type="ECO:0000256" key="1">
    <source>
        <dbReference type="SAM" id="MobiDB-lite"/>
    </source>
</evidence>
<accession>A0A150QSM3</accession>
<dbReference type="Proteomes" id="UP000075260">
    <property type="component" value="Unassembled WGS sequence"/>
</dbReference>
<evidence type="ECO:0000313" key="3">
    <source>
        <dbReference type="EMBL" id="KYF70993.1"/>
    </source>
</evidence>
<reference evidence="3 4" key="1">
    <citation type="submission" date="2014-02" db="EMBL/GenBank/DDBJ databases">
        <title>The small core and large imbalanced accessory genome model reveals a collaborative survival strategy of Sorangium cellulosum strains in nature.</title>
        <authorList>
            <person name="Han K."/>
            <person name="Peng R."/>
            <person name="Blom J."/>
            <person name="Li Y.-Z."/>
        </authorList>
    </citation>
    <scope>NUCLEOTIDE SEQUENCE [LARGE SCALE GENOMIC DNA]</scope>
    <source>
        <strain evidence="3 4">So0008-312</strain>
    </source>
</reference>
<protein>
    <submittedName>
        <fullName evidence="3">Uncharacterized protein</fullName>
    </submittedName>
</protein>
<dbReference type="AlphaFoldDB" id="A0A150QSM3"/>
<feature type="region of interest" description="Disordered" evidence="1">
    <location>
        <begin position="49"/>
        <end position="103"/>
    </location>
</feature>
<dbReference type="OrthoDB" id="5526192at2"/>
<gene>
    <name evidence="3" type="ORF">BE15_26910</name>
</gene>